<evidence type="ECO:0000256" key="1">
    <source>
        <dbReference type="ARBA" id="ARBA00022741"/>
    </source>
</evidence>
<gene>
    <name evidence="6" type="ORF">OLX77_05975</name>
</gene>
<dbReference type="InterPro" id="IPR036265">
    <property type="entry name" value="HIT-like_sf"/>
</dbReference>
<feature type="domain" description="HIT" evidence="5">
    <location>
        <begin position="14"/>
        <end position="124"/>
    </location>
</feature>
<dbReference type="Pfam" id="PF01230">
    <property type="entry name" value="HIT"/>
    <property type="match status" value="1"/>
</dbReference>
<dbReference type="Proteomes" id="UP001154240">
    <property type="component" value="Unassembled WGS sequence"/>
</dbReference>
<dbReference type="CDD" id="cd01275">
    <property type="entry name" value="FHIT"/>
    <property type="match status" value="1"/>
</dbReference>
<dbReference type="RefSeq" id="WP_307632681.1">
    <property type="nucleotide sequence ID" value="NZ_JAPHEH010000001.1"/>
</dbReference>
<feature type="short sequence motif" description="Histidine triad motif" evidence="4">
    <location>
        <begin position="109"/>
        <end position="113"/>
    </location>
</feature>
<feature type="active site" description="Tele-AMP-histidine intermediate" evidence="2">
    <location>
        <position position="111"/>
    </location>
</feature>
<dbReference type="InterPro" id="IPR052908">
    <property type="entry name" value="AP-4-A_phosphorylase"/>
</dbReference>
<evidence type="ECO:0000313" key="7">
    <source>
        <dbReference type="Proteomes" id="UP001154240"/>
    </source>
</evidence>
<dbReference type="SUPFAM" id="SSF54197">
    <property type="entry name" value="HIT-like"/>
    <property type="match status" value="1"/>
</dbReference>
<dbReference type="PANTHER" id="PTHR42997:SF1">
    <property type="entry name" value="AP-4-A PHOSPHORYLASE"/>
    <property type="match status" value="1"/>
</dbReference>
<feature type="binding site" evidence="3">
    <location>
        <position position="113"/>
    </location>
    <ligand>
        <name>substrate</name>
    </ligand>
</feature>
<dbReference type="GO" id="GO:0003824">
    <property type="term" value="F:catalytic activity"/>
    <property type="evidence" value="ECO:0007669"/>
    <property type="project" value="InterPro"/>
</dbReference>
<reference evidence="6" key="2">
    <citation type="submission" date="2022-10" db="EMBL/GenBank/DDBJ databases">
        <authorList>
            <person name="Aronson H.S."/>
        </authorList>
    </citation>
    <scope>NUCLEOTIDE SEQUENCE</scope>
    <source>
        <strain evidence="6">RS19-109</strain>
    </source>
</reference>
<evidence type="ECO:0000256" key="2">
    <source>
        <dbReference type="PIRSR" id="PIRSR639383-1"/>
    </source>
</evidence>
<dbReference type="EMBL" id="JAPHEH010000001">
    <property type="protein sequence ID" value="MDG4475708.1"/>
    <property type="molecule type" value="Genomic_DNA"/>
</dbReference>
<dbReference type="PANTHER" id="PTHR42997">
    <property type="entry name" value="HIT FAMILY HYDROLASE"/>
    <property type="match status" value="1"/>
</dbReference>
<reference evidence="6" key="1">
    <citation type="journal article" date="2022" name="bioRxiv">
        <title>Thiovibrio frasassiensisgen. nov., sp. nov., an autotrophic, elemental sulfur disproportionating bacterium isolated from sulfidic karst sediment, and proposal of Thiovibrionaceae fam. nov.</title>
        <authorList>
            <person name="Aronson H."/>
            <person name="Thomas C."/>
            <person name="Bhattacharyya M."/>
            <person name="Eckstein S."/>
            <person name="Jensen S."/>
            <person name="Barco R."/>
            <person name="Macalady J."/>
            <person name="Amend J."/>
        </authorList>
    </citation>
    <scope>NUCLEOTIDE SEQUENCE</scope>
    <source>
        <strain evidence="6">RS19-109</strain>
    </source>
</reference>
<dbReference type="Gene3D" id="3.30.428.10">
    <property type="entry name" value="HIT-like"/>
    <property type="match status" value="1"/>
</dbReference>
<keyword evidence="1" id="KW-0547">Nucleotide-binding</keyword>
<feature type="binding site" evidence="3">
    <location>
        <position position="41"/>
    </location>
    <ligand>
        <name>substrate</name>
    </ligand>
</feature>
<dbReference type="InterPro" id="IPR011146">
    <property type="entry name" value="HIT-like"/>
</dbReference>
<evidence type="ECO:0000259" key="5">
    <source>
        <dbReference type="PROSITE" id="PS51084"/>
    </source>
</evidence>
<proteinExistence type="predicted"/>
<keyword evidence="7" id="KW-1185">Reference proteome</keyword>
<dbReference type="AlphaFoldDB" id="A0A9X4MHM4"/>
<sequence>MEYIKTKPPTTGCFFCAAQDKPFSAPDLILYRDQQLVVLMNRFPYANGHLLVAPTRHLADITELTPEESNGLAAMLQRCTKILRRQLRPDGFNLGLNLGEVAGAGVASHLHWHIVPRWHGDHNYMTVLAEVRTIPEHIEKTFSRLLPEFQKQ</sequence>
<dbReference type="GO" id="GO:0000166">
    <property type="term" value="F:nucleotide binding"/>
    <property type="evidence" value="ECO:0007669"/>
    <property type="project" value="UniProtKB-KW"/>
</dbReference>
<evidence type="ECO:0000313" key="6">
    <source>
        <dbReference type="EMBL" id="MDG4475708.1"/>
    </source>
</evidence>
<protein>
    <submittedName>
        <fullName evidence="6">HIT domain-containing protein</fullName>
    </submittedName>
</protein>
<evidence type="ECO:0000256" key="4">
    <source>
        <dbReference type="PROSITE-ProRule" id="PRU00464"/>
    </source>
</evidence>
<name>A0A9X4MHM4_9BACT</name>
<dbReference type="PROSITE" id="PS51084">
    <property type="entry name" value="HIT_2"/>
    <property type="match status" value="1"/>
</dbReference>
<evidence type="ECO:0000256" key="3">
    <source>
        <dbReference type="PIRSR" id="PIRSR639383-2"/>
    </source>
</evidence>
<accession>A0A9X4MHM4</accession>
<comment type="caution">
    <text evidence="6">The sequence shown here is derived from an EMBL/GenBank/DDBJ whole genome shotgun (WGS) entry which is preliminary data.</text>
</comment>
<dbReference type="InterPro" id="IPR039383">
    <property type="entry name" value="FHIT"/>
</dbReference>
<organism evidence="6 7">
    <name type="scientific">Thiovibrio frasassiensis</name>
    <dbReference type="NCBI Taxonomy" id="2984131"/>
    <lineage>
        <taxon>Bacteria</taxon>
        <taxon>Pseudomonadati</taxon>
        <taxon>Thermodesulfobacteriota</taxon>
        <taxon>Desulfobulbia</taxon>
        <taxon>Desulfobulbales</taxon>
        <taxon>Thiovibrionaceae</taxon>
        <taxon>Thiovibrio</taxon>
    </lineage>
</organism>
<feature type="binding site" evidence="3">
    <location>
        <begin position="103"/>
        <end position="106"/>
    </location>
    <ligand>
        <name>substrate</name>
    </ligand>
</feature>